<accession>A0A0W1A1M8</accession>
<dbReference type="GO" id="GO:0000160">
    <property type="term" value="P:phosphorelay signal transduction system"/>
    <property type="evidence" value="ECO:0007669"/>
    <property type="project" value="InterPro"/>
</dbReference>
<dbReference type="InterPro" id="IPR001789">
    <property type="entry name" value="Sig_transdc_resp-reg_receiver"/>
</dbReference>
<comment type="caution">
    <text evidence="3">The sequence shown here is derived from an EMBL/GenBank/DDBJ whole genome shotgun (WGS) entry which is preliminary data.</text>
</comment>
<dbReference type="Gene3D" id="3.40.50.2300">
    <property type="match status" value="1"/>
</dbReference>
<evidence type="ECO:0000313" key="4">
    <source>
        <dbReference type="Proteomes" id="UP000054729"/>
    </source>
</evidence>
<dbReference type="RefSeq" id="WP_065235683.1">
    <property type="nucleotide sequence ID" value="NZ_CAAAIQ010000037.1"/>
</dbReference>
<gene>
    <name evidence="3" type="ORF">Lwal_3267</name>
</gene>
<proteinExistence type="predicted"/>
<keyword evidence="4" id="KW-1185">Reference proteome</keyword>
<dbReference type="PATRIC" id="fig|66969.6.peg.3561"/>
<dbReference type="Proteomes" id="UP000054729">
    <property type="component" value="Unassembled WGS sequence"/>
</dbReference>
<evidence type="ECO:0000256" key="1">
    <source>
        <dbReference type="PROSITE-ProRule" id="PRU00169"/>
    </source>
</evidence>
<sequence length="134" mass="15670">MMNELERNGRNNNSLRFLVVESSLGSRILIRSHLLELNHLVDMAWDDESVLELALMRVYDFILVDKSLNKNINCYELIERIQKNSVLNQHTPMIILTASHNEDTKAQDRATYFKKPISKKDTLQLLDFLNILKK</sequence>
<dbReference type="EMBL" id="LNZB01000060">
    <property type="protein sequence ID" value="KTD75226.1"/>
    <property type="molecule type" value="Genomic_DNA"/>
</dbReference>
<dbReference type="InterPro" id="IPR011006">
    <property type="entry name" value="CheY-like_superfamily"/>
</dbReference>
<name>A0A0W1A1M8_9GAMM</name>
<reference evidence="3 4" key="1">
    <citation type="submission" date="2015-11" db="EMBL/GenBank/DDBJ databases">
        <title>Genomic analysis of 38 Legionella species identifies large and diverse effector repertoires.</title>
        <authorList>
            <person name="Burstein D."/>
            <person name="Amaro F."/>
            <person name="Zusman T."/>
            <person name="Lifshitz Z."/>
            <person name="Cohen O."/>
            <person name="Gilbert J.A."/>
            <person name="Pupko T."/>
            <person name="Shuman H.A."/>
            <person name="Segal G."/>
        </authorList>
    </citation>
    <scope>NUCLEOTIDE SEQUENCE [LARGE SCALE GENOMIC DNA]</scope>
    <source>
        <strain evidence="3 4">ATCC 51914</strain>
    </source>
</reference>
<dbReference type="SUPFAM" id="SSF52172">
    <property type="entry name" value="CheY-like"/>
    <property type="match status" value="1"/>
</dbReference>
<dbReference type="STRING" id="66969.Lwal_3267"/>
<feature type="modified residue" description="4-aspartylphosphate" evidence="1">
    <location>
        <position position="65"/>
    </location>
</feature>
<dbReference type="PROSITE" id="PS50110">
    <property type="entry name" value="RESPONSE_REGULATORY"/>
    <property type="match status" value="1"/>
</dbReference>
<organism evidence="3 4">
    <name type="scientific">Legionella waltersii</name>
    <dbReference type="NCBI Taxonomy" id="66969"/>
    <lineage>
        <taxon>Bacteria</taxon>
        <taxon>Pseudomonadati</taxon>
        <taxon>Pseudomonadota</taxon>
        <taxon>Gammaproteobacteria</taxon>
        <taxon>Legionellales</taxon>
        <taxon>Legionellaceae</taxon>
        <taxon>Legionella</taxon>
    </lineage>
</organism>
<dbReference type="Pfam" id="PF00072">
    <property type="entry name" value="Response_reg"/>
    <property type="match status" value="1"/>
</dbReference>
<keyword evidence="1" id="KW-0597">Phosphoprotein</keyword>
<protein>
    <submittedName>
        <fullName evidence="3">Response regulator receiver</fullName>
    </submittedName>
</protein>
<feature type="domain" description="Response regulatory" evidence="2">
    <location>
        <begin position="16"/>
        <end position="130"/>
    </location>
</feature>
<dbReference type="AlphaFoldDB" id="A0A0W1A1M8"/>
<evidence type="ECO:0000259" key="2">
    <source>
        <dbReference type="PROSITE" id="PS50110"/>
    </source>
</evidence>
<evidence type="ECO:0000313" key="3">
    <source>
        <dbReference type="EMBL" id="KTD75226.1"/>
    </source>
</evidence>